<dbReference type="EC" id="5.6.2.1" evidence="3"/>
<dbReference type="PROSITE" id="PS50880">
    <property type="entry name" value="TOPRIM"/>
    <property type="match status" value="1"/>
</dbReference>
<sequence>MDSTLTAHVYTGSIGAHRNVAGQSSRTQLARGGTVRLMILESGAKARTVNKYLGKGWMVEACNGHVQDLPSNGKGKGRSKAMWASTNGNLPEPPWDWTEGAQGIITKILDKASEKGVDEVYIATDPDREGEFIAWRLSILFSHFPLVKRVTFNEITESAVNEAMQESGEIDMDLVDAAKVRRFMDRLVGYRCSRFSKSWRLASMGRVQTPTLGFIVDRELEREAHVPIEYHSVHVDSDEVRFNVRFHEKDDKDAWTDDSGKHRADRTADTGLAEAAFDALGKAKDIQITSVSEGKTNRNPQPPFTTDTLLRAANSTLGWSVAKTSKMASTLYQSGHVTYIRTDSTRTNAGARETVREHIRSSFGDDHLGPGVLGNDVKKGATNVQDAHEAIRPTRPERTDIDAGSDERRLYGLIWARFAASQMSPSIRERRDLRATVDDLEKPLTGSASWRVHAGWEVVYSKYHNKVRTSPPEFVLEVGALWNISKSEENPWMVTDETKPPKRYSESSIVQAMKKAEIGRPSTYVSTVSKLSARGYVEVEGGSLHPTPAGRMMWLDVVPFYNEQKESEGLFTPHFTSKMEENLDEIEHGSIDGSEVWNGFVEEFRSMHNRALDRKREFPTPRQIALLESRMPHLNQERRDELLLGKSLDELTGDDARRIIEQLYDPQGDNGHLPPSEKQTELIVKLSDQIGLGLDATLEKAGVADLSELTGGRDGTASELISQMIEMSRDLPATPAQIDLVNKLSEQHEVPLNEILAIAGLREISEMSKADASSIINEMKKRSRRSKSRRG</sequence>
<dbReference type="InterPro" id="IPR003601">
    <property type="entry name" value="Topo_IA_2"/>
</dbReference>
<dbReference type="GO" id="GO:0003917">
    <property type="term" value="F:DNA topoisomerase type I (single strand cut, ATP-independent) activity"/>
    <property type="evidence" value="ECO:0007669"/>
    <property type="project" value="UniProtKB-EC"/>
</dbReference>
<dbReference type="InterPro" id="IPR013825">
    <property type="entry name" value="Topo_IA_cen_sub2"/>
</dbReference>
<dbReference type="PROSITE" id="PS52039">
    <property type="entry name" value="TOPO_IA_2"/>
    <property type="match status" value="1"/>
</dbReference>
<evidence type="ECO:0000256" key="1">
    <source>
        <dbReference type="ARBA" id="ARBA00000213"/>
    </source>
</evidence>
<keyword evidence="6" id="KW-0413">Isomerase</keyword>
<dbReference type="SMART" id="SM00436">
    <property type="entry name" value="TOP1Bc"/>
    <property type="match status" value="1"/>
</dbReference>
<dbReference type="Gene3D" id="1.10.290.10">
    <property type="entry name" value="Topoisomerase I, domain 4"/>
    <property type="match status" value="1"/>
</dbReference>
<dbReference type="InterPro" id="IPR013826">
    <property type="entry name" value="Topo_IA_cen_sub3"/>
</dbReference>
<dbReference type="GO" id="GO:0003677">
    <property type="term" value="F:DNA binding"/>
    <property type="evidence" value="ECO:0007669"/>
    <property type="project" value="UniProtKB-KW"/>
</dbReference>
<evidence type="ECO:0000256" key="5">
    <source>
        <dbReference type="ARBA" id="ARBA00023125"/>
    </source>
</evidence>
<dbReference type="InterPro" id="IPR013497">
    <property type="entry name" value="Topo_IA_cen"/>
</dbReference>
<dbReference type="AlphaFoldDB" id="A0A381PXP6"/>
<accession>A0A381PXP6</accession>
<feature type="domain" description="Topo IA-type catalytic" evidence="9">
    <location>
        <begin position="171"/>
        <end position="608"/>
    </location>
</feature>
<dbReference type="SMART" id="SM00493">
    <property type="entry name" value="TOPRIM"/>
    <property type="match status" value="1"/>
</dbReference>
<dbReference type="InterPro" id="IPR003602">
    <property type="entry name" value="Topo_IA_DNA-bd_dom"/>
</dbReference>
<dbReference type="InterPro" id="IPR013824">
    <property type="entry name" value="Topo_IA_cen_sub1"/>
</dbReference>
<evidence type="ECO:0000259" key="8">
    <source>
        <dbReference type="PROSITE" id="PS50880"/>
    </source>
</evidence>
<dbReference type="Pfam" id="PF01751">
    <property type="entry name" value="Toprim"/>
    <property type="match status" value="1"/>
</dbReference>
<evidence type="ECO:0000256" key="6">
    <source>
        <dbReference type="ARBA" id="ARBA00023235"/>
    </source>
</evidence>
<dbReference type="GO" id="GO:0006265">
    <property type="term" value="P:DNA topological change"/>
    <property type="evidence" value="ECO:0007669"/>
    <property type="project" value="InterPro"/>
</dbReference>
<feature type="domain" description="Toprim" evidence="8">
    <location>
        <begin position="35"/>
        <end position="156"/>
    </location>
</feature>
<dbReference type="Gene3D" id="2.70.20.10">
    <property type="entry name" value="Topoisomerase I, domain 3"/>
    <property type="match status" value="1"/>
</dbReference>
<dbReference type="CDD" id="cd00186">
    <property type="entry name" value="TOP1Ac"/>
    <property type="match status" value="1"/>
</dbReference>
<dbReference type="PRINTS" id="PR00417">
    <property type="entry name" value="PRTPISMRASEI"/>
</dbReference>
<reference evidence="10" key="1">
    <citation type="submission" date="2018-05" db="EMBL/GenBank/DDBJ databases">
        <authorList>
            <person name="Lanie J.A."/>
            <person name="Ng W.-L."/>
            <person name="Kazmierczak K.M."/>
            <person name="Andrzejewski T.M."/>
            <person name="Davidsen T.M."/>
            <person name="Wayne K.J."/>
            <person name="Tettelin H."/>
            <person name="Glass J.I."/>
            <person name="Rusch D."/>
            <person name="Podicherti R."/>
            <person name="Tsui H.-C.T."/>
            <person name="Winkler M.E."/>
        </authorList>
    </citation>
    <scope>NUCLEOTIDE SEQUENCE</scope>
</reference>
<comment type="similarity">
    <text evidence="2">Belongs to the type IA topoisomerase family.</text>
</comment>
<evidence type="ECO:0000256" key="4">
    <source>
        <dbReference type="ARBA" id="ARBA00023029"/>
    </source>
</evidence>
<dbReference type="PANTHER" id="PTHR42785">
    <property type="entry name" value="DNA TOPOISOMERASE, TYPE IA, CORE"/>
    <property type="match status" value="1"/>
</dbReference>
<dbReference type="EMBL" id="UINC01001136">
    <property type="protein sequence ID" value="SUZ71862.1"/>
    <property type="molecule type" value="Genomic_DNA"/>
</dbReference>
<dbReference type="InterPro" id="IPR000380">
    <property type="entry name" value="Topo_IA"/>
</dbReference>
<dbReference type="SMART" id="SM00437">
    <property type="entry name" value="TOP1Ac"/>
    <property type="match status" value="1"/>
</dbReference>
<keyword evidence="5" id="KW-0238">DNA-binding</keyword>
<dbReference type="InterPro" id="IPR006171">
    <property type="entry name" value="TOPRIM_dom"/>
</dbReference>
<name>A0A381PXP6_9ZZZZ</name>
<dbReference type="Pfam" id="PF01131">
    <property type="entry name" value="Topoisom_bac"/>
    <property type="match status" value="1"/>
</dbReference>
<evidence type="ECO:0000259" key="9">
    <source>
        <dbReference type="PROSITE" id="PS52039"/>
    </source>
</evidence>
<dbReference type="Gene3D" id="1.10.460.10">
    <property type="entry name" value="Topoisomerase I, domain 2"/>
    <property type="match status" value="1"/>
</dbReference>
<keyword evidence="4" id="KW-0799">Topoisomerase</keyword>
<proteinExistence type="inferred from homology"/>
<evidence type="ECO:0000256" key="2">
    <source>
        <dbReference type="ARBA" id="ARBA00009446"/>
    </source>
</evidence>
<dbReference type="Gene3D" id="3.40.50.140">
    <property type="match status" value="1"/>
</dbReference>
<comment type="catalytic activity">
    <reaction evidence="1">
        <text>ATP-independent breakage of single-stranded DNA, followed by passage and rejoining.</text>
        <dbReference type="EC" id="5.6.2.1"/>
    </reaction>
</comment>
<evidence type="ECO:0000256" key="7">
    <source>
        <dbReference type="SAM" id="MobiDB-lite"/>
    </source>
</evidence>
<dbReference type="InterPro" id="IPR023405">
    <property type="entry name" value="Topo_IA_core_domain"/>
</dbReference>
<dbReference type="SUPFAM" id="SSF56712">
    <property type="entry name" value="Prokaryotic type I DNA topoisomerase"/>
    <property type="match status" value="1"/>
</dbReference>
<evidence type="ECO:0000256" key="3">
    <source>
        <dbReference type="ARBA" id="ARBA00012891"/>
    </source>
</evidence>
<dbReference type="PANTHER" id="PTHR42785:SF1">
    <property type="entry name" value="DNA TOPOISOMERASE"/>
    <property type="match status" value="1"/>
</dbReference>
<feature type="region of interest" description="Disordered" evidence="7">
    <location>
        <begin position="70"/>
        <end position="96"/>
    </location>
</feature>
<organism evidence="10">
    <name type="scientific">marine metagenome</name>
    <dbReference type="NCBI Taxonomy" id="408172"/>
    <lineage>
        <taxon>unclassified sequences</taxon>
        <taxon>metagenomes</taxon>
        <taxon>ecological metagenomes</taxon>
    </lineage>
</organism>
<gene>
    <name evidence="10" type="ORF">METZ01_LOCUS24716</name>
</gene>
<protein>
    <recommendedName>
        <fullName evidence="3">DNA topoisomerase</fullName>
        <ecNumber evidence="3">5.6.2.1</ecNumber>
    </recommendedName>
</protein>
<evidence type="ECO:0000313" key="10">
    <source>
        <dbReference type="EMBL" id="SUZ71862.1"/>
    </source>
</evidence>